<dbReference type="VEuPathDB" id="VectorBase:ISCI009557"/>
<sequence>MQVEIHKAKTGAALDADLLATLRAYTVKMRYNRPPNDIEQEEPPSDLTPANVTCHRCDIGVHPTVQHLARLACSRTSRSRPLLRRGLGHPTDWSAPHMKPV</sequence>
<dbReference type="Proteomes" id="UP000001555">
    <property type="component" value="Unassembled WGS sequence"/>
</dbReference>
<evidence type="ECO:0000313" key="3">
    <source>
        <dbReference type="EnsemblMetazoa" id="ISCW009557-PA"/>
    </source>
</evidence>
<dbReference type="AlphaFoldDB" id="B7Q2F0"/>
<dbReference type="EMBL" id="DS843744">
    <property type="protein sequence ID" value="EEC13022.1"/>
    <property type="molecule type" value="Genomic_DNA"/>
</dbReference>
<dbReference type="EnsemblMetazoa" id="ISCW009557-RA">
    <property type="protein sequence ID" value="ISCW009557-PA"/>
    <property type="gene ID" value="ISCW009557"/>
</dbReference>
<dbReference type="EMBL" id="ABJB010677361">
    <property type="status" value="NOT_ANNOTATED_CDS"/>
    <property type="molecule type" value="Genomic_DNA"/>
</dbReference>
<evidence type="ECO:0000256" key="1">
    <source>
        <dbReference type="SAM" id="MobiDB-lite"/>
    </source>
</evidence>
<reference evidence="2 4" key="1">
    <citation type="submission" date="2008-03" db="EMBL/GenBank/DDBJ databases">
        <title>Annotation of Ixodes scapularis.</title>
        <authorList>
            <consortium name="Ixodes scapularis Genome Project Consortium"/>
            <person name="Caler E."/>
            <person name="Hannick L.I."/>
            <person name="Bidwell S."/>
            <person name="Joardar V."/>
            <person name="Thiagarajan M."/>
            <person name="Amedeo P."/>
            <person name="Galinsky K.J."/>
            <person name="Schobel S."/>
            <person name="Inman J."/>
            <person name="Hostetler J."/>
            <person name="Miller J."/>
            <person name="Hammond M."/>
            <person name="Megy K."/>
            <person name="Lawson D."/>
            <person name="Kodira C."/>
            <person name="Sutton G."/>
            <person name="Meyer J."/>
            <person name="Hill C.A."/>
            <person name="Birren B."/>
            <person name="Nene V."/>
            <person name="Collins F."/>
            <person name="Alarcon-Chaidez F."/>
            <person name="Wikel S."/>
            <person name="Strausberg R."/>
        </authorList>
    </citation>
    <scope>NUCLEOTIDE SEQUENCE [LARGE SCALE GENOMIC DNA]</scope>
    <source>
        <strain evidence="4">Wikel</strain>
        <strain evidence="2">Wikel colony</strain>
    </source>
</reference>
<accession>B7Q2F0</accession>
<dbReference type="InParanoid" id="B7Q2F0"/>
<gene>
    <name evidence="2" type="ORF">IscW_ISCW009557</name>
</gene>
<evidence type="ECO:0000313" key="2">
    <source>
        <dbReference type="EMBL" id="EEC13022.1"/>
    </source>
</evidence>
<reference evidence="3" key="2">
    <citation type="submission" date="2020-05" db="UniProtKB">
        <authorList>
            <consortium name="EnsemblMetazoa"/>
        </authorList>
    </citation>
    <scope>IDENTIFICATION</scope>
    <source>
        <strain evidence="3">wikel</strain>
    </source>
</reference>
<feature type="region of interest" description="Disordered" evidence="1">
    <location>
        <begin position="82"/>
        <end position="101"/>
    </location>
</feature>
<dbReference type="VEuPathDB" id="VectorBase:ISCW009557"/>
<proteinExistence type="predicted"/>
<protein>
    <submittedName>
        <fullName evidence="2 3">Uncharacterized protein</fullName>
    </submittedName>
</protein>
<dbReference type="HOGENOM" id="CLU_2294726_0_0_1"/>
<keyword evidence="4" id="KW-1185">Reference proteome</keyword>
<dbReference type="PaxDb" id="6945-B7Q2F0"/>
<name>B7Q2F0_IXOSC</name>
<evidence type="ECO:0000313" key="4">
    <source>
        <dbReference type="Proteomes" id="UP000001555"/>
    </source>
</evidence>
<organism>
    <name type="scientific">Ixodes scapularis</name>
    <name type="common">Black-legged tick</name>
    <name type="synonym">Deer tick</name>
    <dbReference type="NCBI Taxonomy" id="6945"/>
    <lineage>
        <taxon>Eukaryota</taxon>
        <taxon>Metazoa</taxon>
        <taxon>Ecdysozoa</taxon>
        <taxon>Arthropoda</taxon>
        <taxon>Chelicerata</taxon>
        <taxon>Arachnida</taxon>
        <taxon>Acari</taxon>
        <taxon>Parasitiformes</taxon>
        <taxon>Ixodida</taxon>
        <taxon>Ixodoidea</taxon>
        <taxon>Ixodidae</taxon>
        <taxon>Ixodinae</taxon>
        <taxon>Ixodes</taxon>
    </lineage>
</organism>